<feature type="compositionally biased region" description="Acidic residues" evidence="1">
    <location>
        <begin position="433"/>
        <end position="445"/>
    </location>
</feature>
<evidence type="ECO:0000256" key="1">
    <source>
        <dbReference type="SAM" id="MobiDB-lite"/>
    </source>
</evidence>
<accession>A0A5B8S5L8</accession>
<feature type="region of interest" description="Disordered" evidence="1">
    <location>
        <begin position="346"/>
        <end position="476"/>
    </location>
</feature>
<feature type="compositionally biased region" description="Pro residues" evidence="1">
    <location>
        <begin position="447"/>
        <end position="462"/>
    </location>
</feature>
<dbReference type="AlphaFoldDB" id="A0A5B8S5L8"/>
<dbReference type="KEGG" id="ngf:FRF71_05960"/>
<gene>
    <name evidence="2" type="ORF">FRF71_05960</name>
</gene>
<evidence type="ECO:0000313" key="2">
    <source>
        <dbReference type="EMBL" id="QEA15715.1"/>
    </source>
</evidence>
<name>A0A5B8S5L8_9SPHN</name>
<reference evidence="2 3" key="1">
    <citation type="journal article" date="2013" name="J. Microbiol. Biotechnol.">
        <title>Novosphingobium ginsenosidimutans sp. nov., with the ability to convert ginsenoside.</title>
        <authorList>
            <person name="Kim J.K."/>
            <person name="He D."/>
            <person name="Liu Q.M."/>
            <person name="Park H.Y."/>
            <person name="Jung M.S."/>
            <person name="Yoon M.H."/>
            <person name="Kim S.C."/>
            <person name="Im W.T."/>
        </authorList>
    </citation>
    <scope>NUCLEOTIDE SEQUENCE [LARGE SCALE GENOMIC DNA]</scope>
    <source>
        <strain evidence="2 3">FW-6</strain>
    </source>
</reference>
<dbReference type="RefSeq" id="WP_147089693.1">
    <property type="nucleotide sequence ID" value="NZ_BAABJD010000001.1"/>
</dbReference>
<dbReference type="EMBL" id="CP042345">
    <property type="protein sequence ID" value="QEA15715.1"/>
    <property type="molecule type" value="Genomic_DNA"/>
</dbReference>
<organism evidence="2 3">
    <name type="scientific">Novosphingobium ginsenosidimutans</name>
    <dbReference type="NCBI Taxonomy" id="1176536"/>
    <lineage>
        <taxon>Bacteria</taxon>
        <taxon>Pseudomonadati</taxon>
        <taxon>Pseudomonadota</taxon>
        <taxon>Alphaproteobacteria</taxon>
        <taxon>Sphingomonadales</taxon>
        <taxon>Sphingomonadaceae</taxon>
        <taxon>Novosphingobium</taxon>
    </lineage>
</organism>
<dbReference type="Proteomes" id="UP000321172">
    <property type="component" value="Chromosome"/>
</dbReference>
<feature type="compositionally biased region" description="Pro residues" evidence="1">
    <location>
        <begin position="412"/>
        <end position="424"/>
    </location>
</feature>
<proteinExistence type="predicted"/>
<sequence>MTSFADGLSEEEFRRSIEARLRENRPEEAVKRLRRLLAADAGPGGILPTRFLSIESSDLVLAGWDELGTRIRAHDEPGRPITAISIAFGWPGENPPQPDERGHLRPLVEVEYFNDSSYPFSQSDRDNLLEGYSYYGCTWAGEGKVTERTLNLQGIDDLYGALAELEARLLAMEVPDEDQIRAGSLGACLLSVLLFEAVRDAVARDGLPRPVCVMAGSNGVYPYFDAPVSGMPEHALKDEAAEANSAAAYIPGPRYSSLLVTGIPRARKRAVLVVEESETETATRIANLRGLHHRDAEVHEPAIEPVFEPIPELAEVAPPDDGTIIPNPNGPLMVKKKSAQSWDFRDLLTPEPPSLDPAAGPEDDLELPEPPRDWMPPADQAETLAPDPAADFANPVPELDAPLGDPEWDYVPEPPAQDPHPPQWQPESGPVEPEAEEEVEADWDLPSEPPLPPVFQPAPVEPAPDTEAPVASRRVEPGFTSFEIDLDIESRLKALIAAQTFAPEPEPLPELDLDFDEEPEPVVDAKAVQPDFGPAWPLGIGWLEDLAEPEVVAAPAPRTSLLTRLLTLLPWRR</sequence>
<protein>
    <submittedName>
        <fullName evidence="2">Uncharacterized protein</fullName>
    </submittedName>
</protein>
<evidence type="ECO:0000313" key="3">
    <source>
        <dbReference type="Proteomes" id="UP000321172"/>
    </source>
</evidence>
<dbReference type="OrthoDB" id="7431847at2"/>
<keyword evidence="3" id="KW-1185">Reference proteome</keyword>